<dbReference type="PROSITE" id="PS51257">
    <property type="entry name" value="PROKAR_LIPOPROTEIN"/>
    <property type="match status" value="1"/>
</dbReference>
<accession>A0A3A9B1F0</accession>
<evidence type="ECO:0000313" key="3">
    <source>
        <dbReference type="EMBL" id="RKI93591.1"/>
    </source>
</evidence>
<gene>
    <name evidence="3" type="ORF">D7V94_02535</name>
</gene>
<feature type="compositionally biased region" description="Basic and acidic residues" evidence="1">
    <location>
        <begin position="55"/>
        <end position="65"/>
    </location>
</feature>
<feature type="compositionally biased region" description="Acidic residues" evidence="1">
    <location>
        <begin position="38"/>
        <end position="54"/>
    </location>
</feature>
<dbReference type="EMBL" id="RAYQ01000002">
    <property type="protein sequence ID" value="RKI93591.1"/>
    <property type="molecule type" value="Genomic_DNA"/>
</dbReference>
<dbReference type="PANTHER" id="PTHR43649:SF12">
    <property type="entry name" value="DIACETYLCHITOBIOSE BINDING PROTEIN DASA"/>
    <property type="match status" value="1"/>
</dbReference>
<dbReference type="PANTHER" id="PTHR43649">
    <property type="entry name" value="ARABINOSE-BINDING PROTEIN-RELATED"/>
    <property type="match status" value="1"/>
</dbReference>
<dbReference type="Proteomes" id="UP000280696">
    <property type="component" value="Unassembled WGS sequence"/>
</dbReference>
<dbReference type="InterPro" id="IPR050490">
    <property type="entry name" value="Bact_solute-bd_prot1"/>
</dbReference>
<feature type="signal peptide" evidence="2">
    <location>
        <begin position="1"/>
        <end position="19"/>
    </location>
</feature>
<feature type="chain" id="PRO_5017402814" evidence="2">
    <location>
        <begin position="20"/>
        <end position="462"/>
    </location>
</feature>
<keyword evidence="4" id="KW-1185">Reference proteome</keyword>
<evidence type="ECO:0000256" key="1">
    <source>
        <dbReference type="SAM" id="MobiDB-lite"/>
    </source>
</evidence>
<sequence>MMRKKILTVTAAVMIAALALTGCGDNKSEGNAAPTEEASQETDAAEEESSEEENQEVKESEEDRVYGKLTIGGVGANPDSYIANVADMVTREHPEVEVEYPPSETNTREQVLKTAISAGDPPTLGYYWGTRVNSFYDNGMCLDLADLINPDLLAGINQQMLEPCKGDNGEIYALPLKCVYHTCYYNKDIFDKYGFEEPRTWDDMTEIFKRLKEDDIFGFSTNSASMQDCLYGITYGELDAKVGSGTAYGVANGEVSVAPGTDAGSVIADCIKQVQEWYEAGYWYPGDGGINCTPDDANAAFAQGRCAVIFNFSGSLSTLVPACDFEIGTFLKPTSDESIEPMENTEPDVFFIPANATQEQINTGVAFLEAMLSKESQQAVVEGNQIPSMTIYEYSAVSPILEEVIDIFNTSKIVAGLNPTRTSSEMQTFVKQQIFAAPCGGQMTIDQTLEEMERIRLASVSQ</sequence>
<dbReference type="Gene3D" id="3.40.190.10">
    <property type="entry name" value="Periplasmic binding protein-like II"/>
    <property type="match status" value="1"/>
</dbReference>
<evidence type="ECO:0000313" key="4">
    <source>
        <dbReference type="Proteomes" id="UP000280696"/>
    </source>
</evidence>
<dbReference type="RefSeq" id="WP_120466476.1">
    <property type="nucleotide sequence ID" value="NZ_RAYQ01000002.1"/>
</dbReference>
<dbReference type="AlphaFoldDB" id="A0A3A9B1F0"/>
<protein>
    <submittedName>
        <fullName evidence="3">Carbohydrate ABC transporter substrate-binding protein</fullName>
    </submittedName>
</protein>
<dbReference type="InterPro" id="IPR006059">
    <property type="entry name" value="SBP"/>
</dbReference>
<reference evidence="3 4" key="1">
    <citation type="submission" date="2018-09" db="EMBL/GenBank/DDBJ databases">
        <title>Murine metabolic-syndrome-specific gut microbial biobank.</title>
        <authorList>
            <person name="Liu C."/>
        </authorList>
    </citation>
    <scope>NUCLEOTIDE SEQUENCE [LARGE SCALE GENOMIC DNA]</scope>
    <source>
        <strain evidence="3 4">0.1xD8-82</strain>
    </source>
</reference>
<dbReference type="OrthoDB" id="2509690at2"/>
<comment type="caution">
    <text evidence="3">The sequence shown here is derived from an EMBL/GenBank/DDBJ whole genome shotgun (WGS) entry which is preliminary data.</text>
</comment>
<dbReference type="Pfam" id="PF13416">
    <property type="entry name" value="SBP_bac_8"/>
    <property type="match status" value="1"/>
</dbReference>
<dbReference type="SUPFAM" id="SSF53850">
    <property type="entry name" value="Periplasmic binding protein-like II"/>
    <property type="match status" value="1"/>
</dbReference>
<proteinExistence type="predicted"/>
<name>A0A3A9B1F0_9FIRM</name>
<evidence type="ECO:0000256" key="2">
    <source>
        <dbReference type="SAM" id="SignalP"/>
    </source>
</evidence>
<feature type="region of interest" description="Disordered" evidence="1">
    <location>
        <begin position="23"/>
        <end position="65"/>
    </location>
</feature>
<keyword evidence="2" id="KW-0732">Signal</keyword>
<organism evidence="3 4">
    <name type="scientific">Parablautia intestinalis</name>
    <dbReference type="NCBI Taxonomy" id="2320100"/>
    <lineage>
        <taxon>Bacteria</taxon>
        <taxon>Bacillati</taxon>
        <taxon>Bacillota</taxon>
        <taxon>Clostridia</taxon>
        <taxon>Lachnospirales</taxon>
        <taxon>Lachnospiraceae</taxon>
        <taxon>Parablautia</taxon>
    </lineage>
</organism>